<organism evidence="1 2">
    <name type="scientific">Candidatus Magnetoglobus multicellularis str. Araruama</name>
    <dbReference type="NCBI Taxonomy" id="890399"/>
    <lineage>
        <taxon>Bacteria</taxon>
        <taxon>Pseudomonadati</taxon>
        <taxon>Thermodesulfobacteriota</taxon>
        <taxon>Desulfobacteria</taxon>
        <taxon>Desulfobacterales</taxon>
        <taxon>Desulfobacteraceae</taxon>
        <taxon>Candidatus Magnetoglobus</taxon>
    </lineage>
</organism>
<evidence type="ECO:0000313" key="2">
    <source>
        <dbReference type="Proteomes" id="UP000189670"/>
    </source>
</evidence>
<dbReference type="Proteomes" id="UP000189670">
    <property type="component" value="Unassembled WGS sequence"/>
</dbReference>
<evidence type="ECO:0008006" key="3">
    <source>
        <dbReference type="Google" id="ProtNLM"/>
    </source>
</evidence>
<protein>
    <recommendedName>
        <fullName evidence="3">ATPase AAA-type core domain-containing protein</fullName>
    </recommendedName>
</protein>
<proteinExistence type="predicted"/>
<dbReference type="AlphaFoldDB" id="A0A1V1NXB5"/>
<reference evidence="2" key="1">
    <citation type="submission" date="2012-11" db="EMBL/GenBank/DDBJ databases">
        <authorList>
            <person name="Lucero-Rivera Y.E."/>
            <person name="Tovar-Ramirez D."/>
        </authorList>
    </citation>
    <scope>NUCLEOTIDE SEQUENCE [LARGE SCALE GENOMIC DNA]</scope>
    <source>
        <strain evidence="2">Araruama</strain>
    </source>
</reference>
<evidence type="ECO:0000313" key="1">
    <source>
        <dbReference type="EMBL" id="ETR67146.1"/>
    </source>
</evidence>
<gene>
    <name evidence="1" type="ORF">OMM_05296</name>
</gene>
<sequence length="245" mass="28604">MGGDQAHKSQDEISVELKTIPPDKLRDILAQCFKLISYITHQNILLLVDDLDLLEEMGEGEKQRDLLSNHLKYFSTIDHLTVFATSRTHYFIERQKELHNFLNVARMTSMDLRSVYQKRISCFLNGVSIFDEDVLSKLIEGFNGYVGIFLYECFLILRNYVIQIHKKQIVDMSMLNGHFNRELSSFDSNPETKPVYDQIVNCVKNQHTELTIDTLMPSQEFFFECLSQKDISRIHMSFYPSGLMR</sequence>
<name>A0A1V1NXB5_9BACT</name>
<dbReference type="EMBL" id="ATBP01001537">
    <property type="protein sequence ID" value="ETR67146.1"/>
    <property type="molecule type" value="Genomic_DNA"/>
</dbReference>
<accession>A0A1V1NXB5</accession>
<comment type="caution">
    <text evidence="1">The sequence shown here is derived from an EMBL/GenBank/DDBJ whole genome shotgun (WGS) entry which is preliminary data.</text>
</comment>